<sequence length="290" mass="31231">MPAQIGQAMKIKSTSAAFLFVMLLPGCGTVVPDLTEFPHDTSQAGAQNMIQAVVRSVRCQLQDAITRVVSRDLRRASEIPGGRVYSAFLDNWGAEVAFTFTIVEKTTISPSALLKPPPATDFVFNAALGLSGSAEATRIEKMNIFYTVRDLFRPNGPRCDASGEQRNGSLLVQNDLKLSDLLYGRILATVLGNADDPEPGRKNVLSHQVSFQTIASASATPTWTLVRATVNPNGPFFSTSRDKTHDLLITFGPVDRAAGGKSLIPIAEQFHFTSQITSGISNGFRSAVSQ</sequence>
<protein>
    <submittedName>
        <fullName evidence="1">Uncharacterized protein</fullName>
    </submittedName>
</protein>
<dbReference type="RefSeq" id="WP_239681524.1">
    <property type="nucleotide sequence ID" value="NZ_BPRF01000011.1"/>
</dbReference>
<dbReference type="EMBL" id="JACJIB010000012">
    <property type="protein sequence ID" value="MBA8915916.1"/>
    <property type="molecule type" value="Genomic_DNA"/>
</dbReference>
<dbReference type="AlphaFoldDB" id="A0AA40VEW9"/>
<gene>
    <name evidence="1" type="ORF">HNR51_005033</name>
</gene>
<reference evidence="1 2" key="1">
    <citation type="submission" date="2020-08" db="EMBL/GenBank/DDBJ databases">
        <title>Genomic Encyclopedia of Type Strains, Phase IV (KMG-IV): sequencing the most valuable type-strain genomes for metagenomic binning, comparative biology and taxonomic classification.</title>
        <authorList>
            <person name="Goeker M."/>
        </authorList>
    </citation>
    <scope>NUCLEOTIDE SEQUENCE [LARGE SCALE GENOMIC DNA]</scope>
    <source>
        <strain evidence="1 2">DSM 11490</strain>
    </source>
</reference>
<evidence type="ECO:0000313" key="1">
    <source>
        <dbReference type="EMBL" id="MBA8915916.1"/>
    </source>
</evidence>
<proteinExistence type="predicted"/>
<comment type="caution">
    <text evidence="1">The sequence shown here is derived from an EMBL/GenBank/DDBJ whole genome shotgun (WGS) entry which is preliminary data.</text>
</comment>
<evidence type="ECO:0000313" key="2">
    <source>
        <dbReference type="Proteomes" id="UP000543554"/>
    </source>
</evidence>
<dbReference type="Proteomes" id="UP000543554">
    <property type="component" value="Unassembled WGS sequence"/>
</dbReference>
<organism evidence="1 2">
    <name type="scientific">Methylorubrum thiocyanatum</name>
    <dbReference type="NCBI Taxonomy" id="47958"/>
    <lineage>
        <taxon>Bacteria</taxon>
        <taxon>Pseudomonadati</taxon>
        <taxon>Pseudomonadota</taxon>
        <taxon>Alphaproteobacteria</taxon>
        <taxon>Hyphomicrobiales</taxon>
        <taxon>Methylobacteriaceae</taxon>
        <taxon>Methylorubrum</taxon>
    </lineage>
</organism>
<name>A0AA40VEW9_9HYPH</name>
<accession>A0AA40VEW9</accession>
<keyword evidence="2" id="KW-1185">Reference proteome</keyword>